<sequence>VPILFEQDCYNFDKYIAHGRQDHEELLPEESPAAPSINESDLNKLLEMGFPENRCRKALIATGNNGADIAMNWLFEHMDDADIDAPISGSTSVSNAQEPSKDDVTILMTMGFSEARVRKALSETNNDVNRAADWLFSHPEDVSESSQVDDNNVINTFGDSTLPADYQLQSVISHKGTSVHCGHYVVHIHKDQKWVLFNDNKVAEDPQPPLGDAYVYILRR</sequence>
<dbReference type="EMBL" id="CAJVQC010084829">
    <property type="protein sequence ID" value="CAG8821400.1"/>
    <property type="molecule type" value="Genomic_DNA"/>
</dbReference>
<keyword evidence="2" id="KW-1185">Reference proteome</keyword>
<evidence type="ECO:0000313" key="2">
    <source>
        <dbReference type="Proteomes" id="UP000789920"/>
    </source>
</evidence>
<feature type="non-terminal residue" evidence="1">
    <location>
        <position position="220"/>
    </location>
</feature>
<protein>
    <submittedName>
        <fullName evidence="1">6696_t:CDS:1</fullName>
    </submittedName>
</protein>
<evidence type="ECO:0000313" key="1">
    <source>
        <dbReference type="EMBL" id="CAG8821400.1"/>
    </source>
</evidence>
<organism evidence="1 2">
    <name type="scientific">Racocetra persica</name>
    <dbReference type="NCBI Taxonomy" id="160502"/>
    <lineage>
        <taxon>Eukaryota</taxon>
        <taxon>Fungi</taxon>
        <taxon>Fungi incertae sedis</taxon>
        <taxon>Mucoromycota</taxon>
        <taxon>Glomeromycotina</taxon>
        <taxon>Glomeromycetes</taxon>
        <taxon>Diversisporales</taxon>
        <taxon>Gigasporaceae</taxon>
        <taxon>Racocetra</taxon>
    </lineage>
</organism>
<reference evidence="1" key="1">
    <citation type="submission" date="2021-06" db="EMBL/GenBank/DDBJ databases">
        <authorList>
            <person name="Kallberg Y."/>
            <person name="Tangrot J."/>
            <person name="Rosling A."/>
        </authorList>
    </citation>
    <scope>NUCLEOTIDE SEQUENCE</scope>
    <source>
        <strain evidence="1">MA461A</strain>
    </source>
</reference>
<dbReference type="Proteomes" id="UP000789920">
    <property type="component" value="Unassembled WGS sequence"/>
</dbReference>
<comment type="caution">
    <text evidence="1">The sequence shown here is derived from an EMBL/GenBank/DDBJ whole genome shotgun (WGS) entry which is preliminary data.</text>
</comment>
<name>A0ACA9S4B6_9GLOM</name>
<proteinExistence type="predicted"/>
<feature type="non-terminal residue" evidence="1">
    <location>
        <position position="1"/>
    </location>
</feature>
<gene>
    <name evidence="1" type="ORF">RPERSI_LOCUS25577</name>
</gene>
<accession>A0ACA9S4B6</accession>